<feature type="transmembrane region" description="Helical" evidence="2">
    <location>
        <begin position="373"/>
        <end position="392"/>
    </location>
</feature>
<accession>A0ABP5EZF1</accession>
<feature type="transmembrane region" description="Helical" evidence="2">
    <location>
        <begin position="316"/>
        <end position="338"/>
    </location>
</feature>
<evidence type="ECO:0000256" key="1">
    <source>
        <dbReference type="SAM" id="MobiDB-lite"/>
    </source>
</evidence>
<feature type="region of interest" description="Disordered" evidence="1">
    <location>
        <begin position="151"/>
        <end position="202"/>
    </location>
</feature>
<evidence type="ECO:0000313" key="4">
    <source>
        <dbReference type="Proteomes" id="UP001500751"/>
    </source>
</evidence>
<sequence length="393" mass="42148">MGEYTGRRRGRPASEPEATESPSYEDGYDGYYEQGYAEQQPGYEYGYDTGSYETGSYDAASYDTGSYDTGSHETYEAYSYETPQYEEPQAYAPEPQRPHSRRGRPSPEEMYASENSYSEYDDHGYTEQYTGEQYTSQQYTSQQYVDEYAEPRFETRRRSDGAAEDYDADYYDTEYAPDDASDYASGYASEYSPDYRPEAPPRQRQALPLPAHLPFLGASTAALVIASFVSTKAVAAVVLPLQILVAWAILDLAGYASRRTAVLVALPVLAATVGAFKFQADESATAIAGGLGAGFFLVAADAVFRARRRGVEPGTVRAVGAAASALLFAGLTGLFVPAARLDQSAVAVGAAVGALLGLVAARNPELGSSRVVVVALPATGAALASYAAAILVT</sequence>
<dbReference type="EMBL" id="BAAAQN010000002">
    <property type="protein sequence ID" value="GAA2012518.1"/>
    <property type="molecule type" value="Genomic_DNA"/>
</dbReference>
<feature type="transmembrane region" description="Helical" evidence="2">
    <location>
        <begin position="260"/>
        <end position="278"/>
    </location>
</feature>
<feature type="transmembrane region" description="Helical" evidence="2">
    <location>
        <begin position="234"/>
        <end position="253"/>
    </location>
</feature>
<organism evidence="3 4">
    <name type="scientific">Catenulispora yoronensis</name>
    <dbReference type="NCBI Taxonomy" id="450799"/>
    <lineage>
        <taxon>Bacteria</taxon>
        <taxon>Bacillati</taxon>
        <taxon>Actinomycetota</taxon>
        <taxon>Actinomycetes</taxon>
        <taxon>Catenulisporales</taxon>
        <taxon>Catenulisporaceae</taxon>
        <taxon>Catenulispora</taxon>
    </lineage>
</organism>
<evidence type="ECO:0000313" key="3">
    <source>
        <dbReference type="EMBL" id="GAA2012518.1"/>
    </source>
</evidence>
<dbReference type="Proteomes" id="UP001500751">
    <property type="component" value="Unassembled WGS sequence"/>
</dbReference>
<feature type="transmembrane region" description="Helical" evidence="2">
    <location>
        <begin position="344"/>
        <end position="361"/>
    </location>
</feature>
<protein>
    <submittedName>
        <fullName evidence="3">Uncharacterized protein</fullName>
    </submittedName>
</protein>
<feature type="region of interest" description="Disordered" evidence="1">
    <location>
        <begin position="1"/>
        <end position="128"/>
    </location>
</feature>
<evidence type="ECO:0000256" key="2">
    <source>
        <dbReference type="SAM" id="Phobius"/>
    </source>
</evidence>
<feature type="compositionally biased region" description="Low complexity" evidence="1">
    <location>
        <begin position="29"/>
        <end position="47"/>
    </location>
</feature>
<feature type="transmembrane region" description="Helical" evidence="2">
    <location>
        <begin position="206"/>
        <end position="228"/>
    </location>
</feature>
<keyword evidence="2" id="KW-0812">Transmembrane</keyword>
<keyword evidence="2" id="KW-1133">Transmembrane helix</keyword>
<name>A0ABP5EZF1_9ACTN</name>
<keyword evidence="2" id="KW-0472">Membrane</keyword>
<feature type="compositionally biased region" description="Basic and acidic residues" evidence="1">
    <location>
        <begin position="151"/>
        <end position="161"/>
    </location>
</feature>
<feature type="compositionally biased region" description="Acidic residues" evidence="1">
    <location>
        <begin position="162"/>
        <end position="181"/>
    </location>
</feature>
<feature type="transmembrane region" description="Helical" evidence="2">
    <location>
        <begin position="284"/>
        <end position="304"/>
    </location>
</feature>
<gene>
    <name evidence="3" type="ORF">GCM10009839_03650</name>
</gene>
<reference evidence="4" key="1">
    <citation type="journal article" date="2019" name="Int. J. Syst. Evol. Microbiol.">
        <title>The Global Catalogue of Microorganisms (GCM) 10K type strain sequencing project: providing services to taxonomists for standard genome sequencing and annotation.</title>
        <authorList>
            <consortium name="The Broad Institute Genomics Platform"/>
            <consortium name="The Broad Institute Genome Sequencing Center for Infectious Disease"/>
            <person name="Wu L."/>
            <person name="Ma J."/>
        </authorList>
    </citation>
    <scope>NUCLEOTIDE SEQUENCE [LARGE SCALE GENOMIC DNA]</scope>
    <source>
        <strain evidence="4">JCM 16014</strain>
    </source>
</reference>
<keyword evidence="4" id="KW-1185">Reference proteome</keyword>
<comment type="caution">
    <text evidence="3">The sequence shown here is derived from an EMBL/GenBank/DDBJ whole genome shotgun (WGS) entry which is preliminary data.</text>
</comment>
<proteinExistence type="predicted"/>